<gene>
    <name evidence="2" type="ORF">AVDCRST_MAG26-3522</name>
</gene>
<dbReference type="AlphaFoldDB" id="A0A6J4JNB2"/>
<keyword evidence="2" id="KW-0255">Endonuclease</keyword>
<dbReference type="PANTHER" id="PTHR33877">
    <property type="entry name" value="SLL1193 PROTEIN"/>
    <property type="match status" value="1"/>
</dbReference>
<dbReference type="PANTHER" id="PTHR33877:SF2">
    <property type="entry name" value="OS07G0170200 PROTEIN"/>
    <property type="match status" value="1"/>
</dbReference>
<dbReference type="SMART" id="SM00507">
    <property type="entry name" value="HNHc"/>
    <property type="match status" value="1"/>
</dbReference>
<name>A0A6J4JNB2_9CHLR</name>
<accession>A0A6J4JNB2</accession>
<reference evidence="2" key="1">
    <citation type="submission" date="2020-02" db="EMBL/GenBank/DDBJ databases">
        <authorList>
            <person name="Meier V. D."/>
        </authorList>
    </citation>
    <scope>NUCLEOTIDE SEQUENCE</scope>
    <source>
        <strain evidence="2">AVDCRST_MAG26</strain>
    </source>
</reference>
<dbReference type="InterPro" id="IPR003615">
    <property type="entry name" value="HNH_nuc"/>
</dbReference>
<keyword evidence="2" id="KW-0540">Nuclease</keyword>
<protein>
    <submittedName>
        <fullName evidence="2">HNH endonuclease family protein</fullName>
    </submittedName>
</protein>
<dbReference type="Gene3D" id="1.10.30.50">
    <property type="match status" value="1"/>
</dbReference>
<dbReference type="GO" id="GO:0004519">
    <property type="term" value="F:endonuclease activity"/>
    <property type="evidence" value="ECO:0007669"/>
    <property type="project" value="UniProtKB-KW"/>
</dbReference>
<proteinExistence type="predicted"/>
<sequence>MESAVLVLNFNFEPLNVCTARRALVLVLGGKAEVLEHNHHMLVTPSTSFRAPSVIRLSHLIRRPPPQVKLSRREVFRRDMFTCQYCGQKTHDLTLDHVMPRHRGGKHTWDNLVSACRSCNHRKGGRTPDEARMRLRTMPRRPHVGPYYTIERRLRDGDYLEWRKFLPASLTRDWSPPA</sequence>
<dbReference type="InterPro" id="IPR029471">
    <property type="entry name" value="HNH_5"/>
</dbReference>
<dbReference type="Pfam" id="PF14279">
    <property type="entry name" value="HNH_5"/>
    <property type="match status" value="1"/>
</dbReference>
<dbReference type="CDD" id="cd00085">
    <property type="entry name" value="HNHc"/>
    <property type="match status" value="1"/>
</dbReference>
<dbReference type="InterPro" id="IPR052892">
    <property type="entry name" value="NA-targeting_endonuclease"/>
</dbReference>
<evidence type="ECO:0000259" key="1">
    <source>
        <dbReference type="SMART" id="SM00507"/>
    </source>
</evidence>
<dbReference type="EMBL" id="CADCTK010000824">
    <property type="protein sequence ID" value="CAA9283148.1"/>
    <property type="molecule type" value="Genomic_DNA"/>
</dbReference>
<keyword evidence="2" id="KW-0378">Hydrolase</keyword>
<feature type="domain" description="HNH nuclease" evidence="1">
    <location>
        <begin position="70"/>
        <end position="121"/>
    </location>
</feature>
<organism evidence="2">
    <name type="scientific">uncultured Chloroflexia bacterium</name>
    <dbReference type="NCBI Taxonomy" id="1672391"/>
    <lineage>
        <taxon>Bacteria</taxon>
        <taxon>Bacillati</taxon>
        <taxon>Chloroflexota</taxon>
        <taxon>Chloroflexia</taxon>
        <taxon>environmental samples</taxon>
    </lineage>
</organism>
<evidence type="ECO:0000313" key="2">
    <source>
        <dbReference type="EMBL" id="CAA9283148.1"/>
    </source>
</evidence>